<dbReference type="EMBL" id="VFPT01000001">
    <property type="protein sequence ID" value="TQM93344.1"/>
    <property type="molecule type" value="Genomic_DNA"/>
</dbReference>
<dbReference type="OrthoDB" id="7869190at2"/>
<protein>
    <submittedName>
        <fullName evidence="1">Uncharacterized protein</fullName>
    </submittedName>
</protein>
<evidence type="ECO:0000313" key="1">
    <source>
        <dbReference type="EMBL" id="TQM93344.1"/>
    </source>
</evidence>
<accession>A0A543KE80</accession>
<proteinExistence type="predicted"/>
<keyword evidence="2" id="KW-1185">Reference proteome</keyword>
<dbReference type="AlphaFoldDB" id="A0A543KE80"/>
<dbReference type="Proteomes" id="UP000320582">
    <property type="component" value="Unassembled WGS sequence"/>
</dbReference>
<sequence>MKSRDRLQKMRALTQMIRDHDMARLQRLTAAQNLTREKLAQLPVRAQMNIDPALFSVQQAHLHWSAQQMMHLNLLLARQRAALIEQRAKTARSFGRADAVARLLDHKT</sequence>
<gene>
    <name evidence="1" type="ORF">BD293_1976</name>
</gene>
<reference evidence="1 2" key="1">
    <citation type="submission" date="2019-06" db="EMBL/GenBank/DDBJ databases">
        <title>Genomic Encyclopedia of Archaeal and Bacterial Type Strains, Phase II (KMG-II): from individual species to whole genera.</title>
        <authorList>
            <person name="Goeker M."/>
        </authorList>
    </citation>
    <scope>NUCLEOTIDE SEQUENCE [LARGE SCALE GENOMIC DNA]</scope>
    <source>
        <strain evidence="1 2">DSM 18423</strain>
    </source>
</reference>
<name>A0A543KE80_9RHOB</name>
<evidence type="ECO:0000313" key="2">
    <source>
        <dbReference type="Proteomes" id="UP000320582"/>
    </source>
</evidence>
<comment type="caution">
    <text evidence="1">The sequence shown here is derived from an EMBL/GenBank/DDBJ whole genome shotgun (WGS) entry which is preliminary data.</text>
</comment>
<organism evidence="1 2">
    <name type="scientific">Roseinatronobacter monicus</name>
    <dbReference type="NCBI Taxonomy" id="393481"/>
    <lineage>
        <taxon>Bacteria</taxon>
        <taxon>Pseudomonadati</taxon>
        <taxon>Pseudomonadota</taxon>
        <taxon>Alphaproteobacteria</taxon>
        <taxon>Rhodobacterales</taxon>
        <taxon>Paracoccaceae</taxon>
        <taxon>Roseinatronobacter</taxon>
    </lineage>
</organism>